<keyword evidence="2" id="KW-1185">Reference proteome</keyword>
<dbReference type="EMBL" id="JAUMIT010000017">
    <property type="protein sequence ID" value="MDO3696005.1"/>
    <property type="molecule type" value="Genomic_DNA"/>
</dbReference>
<evidence type="ECO:0000313" key="2">
    <source>
        <dbReference type="Proteomes" id="UP001168642"/>
    </source>
</evidence>
<dbReference type="PROSITE" id="PS51257">
    <property type="entry name" value="PROKAR_LIPOPROTEIN"/>
    <property type="match status" value="1"/>
</dbReference>
<name>A0ABT8VVJ6_9FLAO</name>
<reference evidence="1" key="1">
    <citation type="submission" date="2023-07" db="EMBL/GenBank/DDBJ databases">
        <title>Wenyingzhuangia sp. chi5 genome sequencing and assembly.</title>
        <authorList>
            <person name="Park S."/>
        </authorList>
    </citation>
    <scope>NUCLEOTIDE SEQUENCE</scope>
    <source>
        <strain evidence="1">Chi5</strain>
    </source>
</reference>
<gene>
    <name evidence="1" type="ORF">QVZ41_14225</name>
</gene>
<dbReference type="Pfam" id="PF13899">
    <property type="entry name" value="Thioredoxin_7"/>
    <property type="match status" value="1"/>
</dbReference>
<sequence>MKNILKCIILCLLLLILSCKNKKEIESQLEMEIDTSGIEFKFANFNKAIEKAKEIDKHILIYVTSDGCFPCMKMQKEVFTNPKVYEFFNKEMVCAKIHFKRTGSVMKSSEFKKLNETRIDFLDFHNVDKAFPTFLIFDNNGKLINKTAKYMNIEEFLKFGKKNIK</sequence>
<organism evidence="1 2">
    <name type="scientific">Wenyingzhuangia gilva</name>
    <dbReference type="NCBI Taxonomy" id="3057677"/>
    <lineage>
        <taxon>Bacteria</taxon>
        <taxon>Pseudomonadati</taxon>
        <taxon>Bacteroidota</taxon>
        <taxon>Flavobacteriia</taxon>
        <taxon>Flavobacteriales</taxon>
        <taxon>Flavobacteriaceae</taxon>
        <taxon>Wenyingzhuangia</taxon>
    </lineage>
</organism>
<proteinExistence type="predicted"/>
<dbReference type="SUPFAM" id="SSF52833">
    <property type="entry name" value="Thioredoxin-like"/>
    <property type="match status" value="1"/>
</dbReference>
<protein>
    <submittedName>
        <fullName evidence="1">Thioredoxin family protein</fullName>
    </submittedName>
</protein>
<accession>A0ABT8VVJ6</accession>
<comment type="caution">
    <text evidence="1">The sequence shown here is derived from an EMBL/GenBank/DDBJ whole genome shotgun (WGS) entry which is preliminary data.</text>
</comment>
<dbReference type="Gene3D" id="3.40.30.10">
    <property type="entry name" value="Glutaredoxin"/>
    <property type="match status" value="1"/>
</dbReference>
<dbReference type="Proteomes" id="UP001168642">
    <property type="component" value="Unassembled WGS sequence"/>
</dbReference>
<dbReference type="InterPro" id="IPR036249">
    <property type="entry name" value="Thioredoxin-like_sf"/>
</dbReference>
<dbReference type="RefSeq" id="WP_302885313.1">
    <property type="nucleotide sequence ID" value="NZ_JAUMIT010000017.1"/>
</dbReference>
<evidence type="ECO:0000313" key="1">
    <source>
        <dbReference type="EMBL" id="MDO3696005.1"/>
    </source>
</evidence>